<dbReference type="InterPro" id="IPR045173">
    <property type="entry name" value="Cdt1"/>
</dbReference>
<evidence type="ECO:0000259" key="1">
    <source>
        <dbReference type="Pfam" id="PF08839"/>
    </source>
</evidence>
<reference evidence="2" key="1">
    <citation type="journal article" date="2011" name="Plant Physiol.">
        <title>Comprehensive sequence analysis of 24,783 barley full-length cDNAs derived from 12 clone libraries.</title>
        <authorList>
            <person name="Matsumoto T."/>
            <person name="Tanaka T."/>
            <person name="Sakai H."/>
            <person name="Amano N."/>
            <person name="Kanamori H."/>
            <person name="Kurita K."/>
            <person name="Kikuta A."/>
            <person name="Kamiya K."/>
            <person name="Yamamoto M."/>
            <person name="Ikawa H."/>
            <person name="Fujii N."/>
            <person name="Hori K."/>
            <person name="Itoh T."/>
            <person name="Sato K."/>
        </authorList>
    </citation>
    <scope>NUCLEOTIDE SEQUENCE</scope>
    <source>
        <tissue evidence="2">Shoot</tissue>
        <tissue evidence="3">Shoot and root</tissue>
    </source>
</reference>
<dbReference type="PANTHER" id="PTHR28637:SF1">
    <property type="entry name" value="DNA REPLICATION FACTOR CDT1"/>
    <property type="match status" value="1"/>
</dbReference>
<name>F2D4R7_HORVV</name>
<dbReference type="InterPro" id="IPR036390">
    <property type="entry name" value="WH_DNA-bd_sf"/>
</dbReference>
<organism evidence="2">
    <name type="scientific">Hordeum vulgare subsp. vulgare</name>
    <name type="common">Domesticated barley</name>
    <dbReference type="NCBI Taxonomy" id="112509"/>
    <lineage>
        <taxon>Eukaryota</taxon>
        <taxon>Viridiplantae</taxon>
        <taxon>Streptophyta</taxon>
        <taxon>Embryophyta</taxon>
        <taxon>Tracheophyta</taxon>
        <taxon>Spermatophyta</taxon>
        <taxon>Magnoliopsida</taxon>
        <taxon>Liliopsida</taxon>
        <taxon>Poales</taxon>
        <taxon>Poaceae</taxon>
        <taxon>BOP clade</taxon>
        <taxon>Pooideae</taxon>
        <taxon>Triticodae</taxon>
        <taxon>Triticeae</taxon>
        <taxon>Hordeinae</taxon>
        <taxon>Hordeum</taxon>
    </lineage>
</organism>
<evidence type="ECO:0000313" key="3">
    <source>
        <dbReference type="EMBL" id="BAJ98459.1"/>
    </source>
</evidence>
<sequence>RRWPRPRWIWSRRRRQSSGRCCGGAAAAAPSRCPSRRSGGRRSSCIAPVGAPWRRLMPGWTRSSLLRGSSAWAPASAAAPSSAGPSYEILCEFFNCFESSTRLLRMKGSKATFPNICASIRNLAERRFTYGHLAQLKYIMPEAMVQRVHASIVVNSLGTYYIDAGLHSSKFGCTRSLGRRIPKKTHSHQSVLAHWS</sequence>
<feature type="domain" description="CDT1 Geminin-binding" evidence="1">
    <location>
        <begin position="86"/>
        <end position="147"/>
    </location>
</feature>
<dbReference type="InterPro" id="IPR014939">
    <property type="entry name" value="CDT1_Gemini-bd-like"/>
</dbReference>
<dbReference type="GO" id="GO:0071163">
    <property type="term" value="P:DNA replication preinitiation complex assembly"/>
    <property type="evidence" value="ECO:0007669"/>
    <property type="project" value="InterPro"/>
</dbReference>
<evidence type="ECO:0000313" key="2">
    <source>
        <dbReference type="EMBL" id="BAJ90088.1"/>
    </source>
</evidence>
<dbReference type="GO" id="GO:0005634">
    <property type="term" value="C:nucleus"/>
    <property type="evidence" value="ECO:0007669"/>
    <property type="project" value="GOC"/>
</dbReference>
<dbReference type="EMBL" id="AK367256">
    <property type="protein sequence ID" value="BAJ98459.1"/>
    <property type="molecule type" value="mRNA"/>
</dbReference>
<dbReference type="EMBL" id="AK358877">
    <property type="protein sequence ID" value="BAJ90088.1"/>
    <property type="molecule type" value="mRNA"/>
</dbReference>
<dbReference type="PANTHER" id="PTHR28637">
    <property type="entry name" value="DNA REPLICATION FACTOR CDT1"/>
    <property type="match status" value="1"/>
</dbReference>
<dbReference type="AlphaFoldDB" id="F2D4R7"/>
<accession>F2D4R7</accession>
<protein>
    <submittedName>
        <fullName evidence="2">Predicted protein</fullName>
    </submittedName>
</protein>
<dbReference type="GO" id="GO:0003677">
    <property type="term" value="F:DNA binding"/>
    <property type="evidence" value="ECO:0007669"/>
    <property type="project" value="InterPro"/>
</dbReference>
<feature type="non-terminal residue" evidence="2">
    <location>
        <position position="1"/>
    </location>
</feature>
<dbReference type="Pfam" id="PF08839">
    <property type="entry name" value="CDT1"/>
    <property type="match status" value="1"/>
</dbReference>
<dbReference type="GO" id="GO:0030174">
    <property type="term" value="P:regulation of DNA-templated DNA replication initiation"/>
    <property type="evidence" value="ECO:0007669"/>
    <property type="project" value="InterPro"/>
</dbReference>
<dbReference type="SUPFAM" id="SSF46785">
    <property type="entry name" value="Winged helix' DNA-binding domain"/>
    <property type="match status" value="1"/>
</dbReference>
<proteinExistence type="evidence at transcript level"/>